<comment type="caution">
    <text evidence="2">The sequence shown here is derived from an EMBL/GenBank/DDBJ whole genome shotgun (WGS) entry which is preliminary data.</text>
</comment>
<dbReference type="Proteomes" id="UP000017090">
    <property type="component" value="Unassembled WGS sequence"/>
</dbReference>
<dbReference type="AlphaFoldDB" id="U7UQQ4"/>
<keyword evidence="3" id="KW-1185">Reference proteome</keyword>
<dbReference type="EMBL" id="AWXA01000008">
    <property type="protein sequence ID" value="ERT61645.1"/>
    <property type="molecule type" value="Genomic_DNA"/>
</dbReference>
<evidence type="ECO:0000256" key="1">
    <source>
        <dbReference type="SAM" id="Phobius"/>
    </source>
</evidence>
<keyword evidence="1" id="KW-0472">Membrane</keyword>
<reference evidence="2 3" key="1">
    <citation type="submission" date="2013-09" db="EMBL/GenBank/DDBJ databases">
        <authorList>
            <person name="Durkin A.S."/>
            <person name="Haft D.R."/>
            <person name="McCorrison J."/>
            <person name="Torralba M."/>
            <person name="Gillis M."/>
            <person name="Haft D.H."/>
            <person name="Methe B."/>
            <person name="Sutton G."/>
            <person name="Nelson K.E."/>
        </authorList>
    </citation>
    <scope>NUCLEOTIDE SEQUENCE [LARGE SCALE GENOMIC DNA]</scope>
    <source>
        <strain evidence="2 3">BV3C16-1</strain>
    </source>
</reference>
<name>U7UQQ4_9FIRM</name>
<keyword evidence="1" id="KW-0812">Transmembrane</keyword>
<organism evidence="2 3">
    <name type="scientific">Megasphaera vaginalis</name>
    <name type="common">ex Srinivasan et al. 2021</name>
    <dbReference type="NCBI Taxonomy" id="1111454"/>
    <lineage>
        <taxon>Bacteria</taxon>
        <taxon>Bacillati</taxon>
        <taxon>Bacillota</taxon>
        <taxon>Negativicutes</taxon>
        <taxon>Veillonellales</taxon>
        <taxon>Veillonellaceae</taxon>
        <taxon>Megasphaera</taxon>
    </lineage>
</organism>
<dbReference type="PATRIC" id="fig|1111454.3.peg.481"/>
<accession>U7UQQ4</accession>
<protein>
    <submittedName>
        <fullName evidence="2">Uncharacterized protein</fullName>
    </submittedName>
</protein>
<evidence type="ECO:0000313" key="3">
    <source>
        <dbReference type="Proteomes" id="UP000017090"/>
    </source>
</evidence>
<feature type="transmembrane region" description="Helical" evidence="1">
    <location>
        <begin position="6"/>
        <end position="23"/>
    </location>
</feature>
<keyword evidence="1" id="KW-1133">Transmembrane helix</keyword>
<sequence length="38" mass="4561">MFPKEPVTTIRINIGIFLFYYTLSKSRFYAIYCRGSYT</sequence>
<proteinExistence type="predicted"/>
<gene>
    <name evidence="2" type="ORF">HMPREF1250_2146</name>
</gene>
<evidence type="ECO:0000313" key="2">
    <source>
        <dbReference type="EMBL" id="ERT61645.1"/>
    </source>
</evidence>